<dbReference type="Proteomes" id="UP000317318">
    <property type="component" value="Chromosome"/>
</dbReference>
<feature type="region of interest" description="Disordered" evidence="1">
    <location>
        <begin position="138"/>
        <end position="161"/>
    </location>
</feature>
<evidence type="ECO:0000313" key="2">
    <source>
        <dbReference type="EMBL" id="QDT37591.1"/>
    </source>
</evidence>
<name>A0A517R140_9PLAN</name>
<keyword evidence="3" id="KW-1185">Reference proteome</keyword>
<proteinExistence type="predicted"/>
<evidence type="ECO:0000256" key="1">
    <source>
        <dbReference type="SAM" id="MobiDB-lite"/>
    </source>
</evidence>
<accession>A0A517R140</accession>
<dbReference type="KEGG" id="svp:Pan189_19710"/>
<reference evidence="2 3" key="1">
    <citation type="submission" date="2019-02" db="EMBL/GenBank/DDBJ databases">
        <title>Deep-cultivation of Planctomycetes and their phenomic and genomic characterization uncovers novel biology.</title>
        <authorList>
            <person name="Wiegand S."/>
            <person name="Jogler M."/>
            <person name="Boedeker C."/>
            <person name="Pinto D."/>
            <person name="Vollmers J."/>
            <person name="Rivas-Marin E."/>
            <person name="Kohn T."/>
            <person name="Peeters S.H."/>
            <person name="Heuer A."/>
            <person name="Rast P."/>
            <person name="Oberbeckmann S."/>
            <person name="Bunk B."/>
            <person name="Jeske O."/>
            <person name="Meyerdierks A."/>
            <person name="Storesund J.E."/>
            <person name="Kallscheuer N."/>
            <person name="Luecker S."/>
            <person name="Lage O.M."/>
            <person name="Pohl T."/>
            <person name="Merkel B.J."/>
            <person name="Hornburger P."/>
            <person name="Mueller R.-W."/>
            <person name="Bruemmer F."/>
            <person name="Labrenz M."/>
            <person name="Spormann A.M."/>
            <person name="Op den Camp H."/>
            <person name="Overmann J."/>
            <person name="Amann R."/>
            <person name="Jetten M.S.M."/>
            <person name="Mascher T."/>
            <person name="Medema M.H."/>
            <person name="Devos D.P."/>
            <person name="Kaster A.-K."/>
            <person name="Ovreas L."/>
            <person name="Rohde M."/>
            <person name="Galperin M.Y."/>
            <person name="Jogler C."/>
        </authorList>
    </citation>
    <scope>NUCLEOTIDE SEQUENCE [LARGE SCALE GENOMIC DNA]</scope>
    <source>
        <strain evidence="2 3">Pan189</strain>
    </source>
</reference>
<organism evidence="2 3">
    <name type="scientific">Stratiformator vulcanicus</name>
    <dbReference type="NCBI Taxonomy" id="2527980"/>
    <lineage>
        <taxon>Bacteria</taxon>
        <taxon>Pseudomonadati</taxon>
        <taxon>Planctomycetota</taxon>
        <taxon>Planctomycetia</taxon>
        <taxon>Planctomycetales</taxon>
        <taxon>Planctomycetaceae</taxon>
        <taxon>Stratiformator</taxon>
    </lineage>
</organism>
<protein>
    <submittedName>
        <fullName evidence="2">CRISPR system Cascade subunit CasC</fullName>
    </submittedName>
</protein>
<dbReference type="EMBL" id="CP036268">
    <property type="protein sequence ID" value="QDT37591.1"/>
    <property type="molecule type" value="Genomic_DNA"/>
</dbReference>
<dbReference type="InterPro" id="IPR010148">
    <property type="entry name" value="CRISPR-assoc_prot_CT1975"/>
</dbReference>
<evidence type="ECO:0000313" key="3">
    <source>
        <dbReference type="Proteomes" id="UP000317318"/>
    </source>
</evidence>
<dbReference type="NCBIfam" id="TIGR01869">
    <property type="entry name" value="casC_Cse4"/>
    <property type="match status" value="1"/>
</dbReference>
<dbReference type="RefSeq" id="WP_145363691.1">
    <property type="nucleotide sequence ID" value="NZ_CP036268.1"/>
</dbReference>
<dbReference type="AlphaFoldDB" id="A0A517R140"/>
<sequence length="402" mass="44795">MFLEVHILQNFAPSNLNRDDTGAPKDCVFGGYRRARISSQCIKRSIRRHFRDDQLLAPQVLAFRTKRVIGRVAEHLVRDHGRDEGLSLQKTANVLQSQKIKSSDDFETEYLLFLGEDVIQRLVKVVDEYWDQIPEDVSVAEEESGTKTKKAKKPKKGETTLPDEIKSAAEQVLGGEKVADVALFGRMLADLPGKNVDASCQVAHAISTNKVEMEMDFFTAVDDLKNREEDAGAGMLGTVEFNSACYYRYANVDLNQLVDNLQGDEELANKTVEAFLRASISAVPTGKQNSFAAQNPPTLILCVLRDQGLWSLANAFEKPIDPKQQSEHGLTELSADALLKHWDRLCGSYGDSGIKQRRLLSLNKLDDEALGNLKDTRVDTLEQLLEQTLKSVHFRSKEGASA</sequence>
<gene>
    <name evidence="2" type="primary">casC</name>
    <name evidence="2" type="ORF">Pan189_19710</name>
</gene>
<dbReference type="Pfam" id="PF09344">
    <property type="entry name" value="Cas_CT1975"/>
    <property type="match status" value="1"/>
</dbReference>
<dbReference type="OrthoDB" id="6063at2"/>